<dbReference type="RefSeq" id="WP_346335754.1">
    <property type="nucleotide sequence ID" value="NZ_JBBYXI010000001.1"/>
</dbReference>
<comment type="caution">
    <text evidence="1">The sequence shown here is derived from an EMBL/GenBank/DDBJ whole genome shotgun (WGS) entry which is preliminary data.</text>
</comment>
<name>A0ABV0BIY9_9HYPH</name>
<evidence type="ECO:0000313" key="2">
    <source>
        <dbReference type="Proteomes" id="UP001418637"/>
    </source>
</evidence>
<organism evidence="1 2">
    <name type="scientific">Hohaiivirga grylli</name>
    <dbReference type="NCBI Taxonomy" id="3133970"/>
    <lineage>
        <taxon>Bacteria</taxon>
        <taxon>Pseudomonadati</taxon>
        <taxon>Pseudomonadota</taxon>
        <taxon>Alphaproteobacteria</taxon>
        <taxon>Hyphomicrobiales</taxon>
        <taxon>Methylobacteriaceae</taxon>
        <taxon>Hohaiivirga</taxon>
    </lineage>
</organism>
<dbReference type="Gene3D" id="1.25.10.10">
    <property type="entry name" value="Leucine-rich Repeat Variant"/>
    <property type="match status" value="1"/>
</dbReference>
<dbReference type="PANTHER" id="PTHR12697:SF5">
    <property type="entry name" value="DEOXYHYPUSINE HYDROXYLASE"/>
    <property type="match status" value="1"/>
</dbReference>
<dbReference type="EMBL" id="JBBYXI010000001">
    <property type="protein sequence ID" value="MEN3929767.1"/>
    <property type="molecule type" value="Genomic_DNA"/>
</dbReference>
<keyword evidence="2" id="KW-1185">Reference proteome</keyword>
<gene>
    <name evidence="1" type="ORF">WJT86_01665</name>
</gene>
<evidence type="ECO:0000313" key="1">
    <source>
        <dbReference type="EMBL" id="MEN3929767.1"/>
    </source>
</evidence>
<accession>A0ABV0BIY9</accession>
<sequence length="273" mass="30630">MAYYSYPSPKSLTLTALQSRNSDESWQAIHALRQQCVPETIQLAEKLCRSRNWRKRELGVNVISQLGFWQGKSFVPYGIDEAHHLLTKHLDDPHPLVIAAAIVGLGHRPFPDVLERIAAYATHQDANIRYAVAFALGYYEAPLAVDTVIMLTQDRDNQVRDWATFTLGSLVPQDTPDITDALWQNVRDADEDVSAEAIAGLAERQDKRIIPFLKDVLAHTDQCQACYLEAAEKMGDKSLLPLLLALKDKTQSDADKGYWHNLLDDVIASLQAH</sequence>
<protein>
    <submittedName>
        <fullName evidence="1">HEAT repeat domain-containing protein</fullName>
    </submittedName>
</protein>
<dbReference type="Proteomes" id="UP001418637">
    <property type="component" value="Unassembled WGS sequence"/>
</dbReference>
<proteinExistence type="predicted"/>
<dbReference type="SUPFAM" id="SSF48371">
    <property type="entry name" value="ARM repeat"/>
    <property type="match status" value="1"/>
</dbReference>
<dbReference type="InterPro" id="IPR011989">
    <property type="entry name" value="ARM-like"/>
</dbReference>
<reference evidence="1 2" key="1">
    <citation type="submission" date="2024-04" db="EMBL/GenBank/DDBJ databases">
        <title>A novel species isolated from cricket.</title>
        <authorList>
            <person name="Wang H.-C."/>
        </authorList>
    </citation>
    <scope>NUCLEOTIDE SEQUENCE [LARGE SCALE GENOMIC DNA]</scope>
    <source>
        <strain evidence="1 2">WL0021</strain>
    </source>
</reference>
<dbReference type="InterPro" id="IPR016024">
    <property type="entry name" value="ARM-type_fold"/>
</dbReference>
<dbReference type="PANTHER" id="PTHR12697">
    <property type="entry name" value="PBS LYASE HEAT-LIKE PROTEIN"/>
    <property type="match status" value="1"/>
</dbReference>
<dbReference type="Pfam" id="PF13646">
    <property type="entry name" value="HEAT_2"/>
    <property type="match status" value="1"/>
</dbReference>